<sequence>MKDEKLDMDKLKEKLIVTLVNTAQNENYLKDVPHREFLDLSVVYRCLINTDKNGTSSIVVTNDLAETMGMNEAQLYEQAMANTPKLLPVSIRPMDEIICEIILKEMGEAQDIVSREETMSVIDEVKGSSKGMDLYVMTNSEKFNGASELLFPENLDELSKKFDSDIYIIPSSTHEIIAISSTGKDVNELQEMVNEVNMNEVLIEDRLSNEVYHYDK</sequence>
<feature type="non-terminal residue" evidence="1">
    <location>
        <position position="216"/>
    </location>
</feature>
<dbReference type="InterPro" id="IPR043743">
    <property type="entry name" value="DUF5688"/>
</dbReference>
<accession>K1SQI5</accession>
<dbReference type="AlphaFoldDB" id="K1SQI5"/>
<dbReference type="EMBL" id="AJWZ01007182">
    <property type="protein sequence ID" value="EKC57629.1"/>
    <property type="molecule type" value="Genomic_DNA"/>
</dbReference>
<comment type="caution">
    <text evidence="1">The sequence shown here is derived from an EMBL/GenBank/DDBJ whole genome shotgun (WGS) entry which is preliminary data.</text>
</comment>
<name>K1SQI5_9ZZZZ</name>
<gene>
    <name evidence="1" type="ORF">OBE_10427</name>
</gene>
<reference evidence="1" key="1">
    <citation type="journal article" date="2013" name="Environ. Microbiol.">
        <title>Microbiota from the distal guts of lean and obese adolescents exhibit partial functional redundancy besides clear differences in community structure.</title>
        <authorList>
            <person name="Ferrer M."/>
            <person name="Ruiz A."/>
            <person name="Lanza F."/>
            <person name="Haange S.B."/>
            <person name="Oberbach A."/>
            <person name="Till H."/>
            <person name="Bargiela R."/>
            <person name="Campoy C."/>
            <person name="Segura M.T."/>
            <person name="Richter M."/>
            <person name="von Bergen M."/>
            <person name="Seifert J."/>
            <person name="Suarez A."/>
        </authorList>
    </citation>
    <scope>NUCLEOTIDE SEQUENCE</scope>
</reference>
<protein>
    <submittedName>
        <fullName evidence="1">Uncharacterized protein</fullName>
    </submittedName>
</protein>
<proteinExistence type="predicted"/>
<dbReference type="Pfam" id="PF18941">
    <property type="entry name" value="DUF5688"/>
    <property type="match status" value="1"/>
</dbReference>
<organism evidence="1">
    <name type="scientific">human gut metagenome</name>
    <dbReference type="NCBI Taxonomy" id="408170"/>
    <lineage>
        <taxon>unclassified sequences</taxon>
        <taxon>metagenomes</taxon>
        <taxon>organismal metagenomes</taxon>
    </lineage>
</organism>
<evidence type="ECO:0000313" key="1">
    <source>
        <dbReference type="EMBL" id="EKC57629.1"/>
    </source>
</evidence>